<evidence type="ECO:0000313" key="7">
    <source>
        <dbReference type="EnsemblMetazoa" id="Aqu2.1.44710_001"/>
    </source>
</evidence>
<dbReference type="KEGG" id="aqu:100631808"/>
<feature type="region of interest" description="Disordered" evidence="5">
    <location>
        <begin position="71"/>
        <end position="102"/>
    </location>
</feature>
<dbReference type="InterPro" id="IPR029525">
    <property type="entry name" value="INO80C/Ies6"/>
</dbReference>
<evidence type="ECO:0000259" key="6">
    <source>
        <dbReference type="SMART" id="SM00993"/>
    </source>
</evidence>
<evidence type="ECO:0000256" key="3">
    <source>
        <dbReference type="ARBA" id="ARBA00023163"/>
    </source>
</evidence>
<feature type="compositionally biased region" description="Basic residues" evidence="5">
    <location>
        <begin position="1"/>
        <end position="14"/>
    </location>
</feature>
<dbReference type="InParanoid" id="A0A1X7VXV1"/>
<feature type="compositionally biased region" description="Basic and acidic residues" evidence="5">
    <location>
        <begin position="15"/>
        <end position="24"/>
    </location>
</feature>
<proteinExistence type="predicted"/>
<sequence length="224" mass="24999">MSGNAHKRLRKKSRKLSEAEHEELINPLVTRKKRGRPSVTSTTEEEITEGKLIVSLQNSVIGTRFLSRLKRKSTSHSSATSSSSSSNNKEAESESPAPIVQTLPDIVSPKKAQLELGFKNPAFSYSFIDKNKKRTWKSLKQIIQSDVNARLDHHQFLPTYNSIEAPPPIKPPKKYSDVSGLLSNYTDPLTGLQFSSSEEFEFVRTLPTNVVQGYLSLRGKATIT</sequence>
<evidence type="ECO:0000256" key="1">
    <source>
        <dbReference type="ARBA" id="ARBA00004123"/>
    </source>
</evidence>
<dbReference type="Pfam" id="PF08265">
    <property type="entry name" value="YL1_C"/>
    <property type="match status" value="1"/>
</dbReference>
<keyword evidence="3" id="KW-0804">Transcription</keyword>
<dbReference type="Proteomes" id="UP000007879">
    <property type="component" value="Unassembled WGS sequence"/>
</dbReference>
<dbReference type="InterPro" id="IPR013272">
    <property type="entry name" value="Vps72/YL1_C"/>
</dbReference>
<evidence type="ECO:0000313" key="8">
    <source>
        <dbReference type="Proteomes" id="UP000007879"/>
    </source>
</evidence>
<evidence type="ECO:0000256" key="5">
    <source>
        <dbReference type="SAM" id="MobiDB-lite"/>
    </source>
</evidence>
<dbReference type="EnsemblMetazoa" id="Aqu2.1.44710_001">
    <property type="protein sequence ID" value="Aqu2.1.44710_001"/>
    <property type="gene ID" value="Aqu2.1.44710"/>
</dbReference>
<organism evidence="7">
    <name type="scientific">Amphimedon queenslandica</name>
    <name type="common">Sponge</name>
    <dbReference type="NCBI Taxonomy" id="400682"/>
    <lineage>
        <taxon>Eukaryota</taxon>
        <taxon>Metazoa</taxon>
        <taxon>Porifera</taxon>
        <taxon>Demospongiae</taxon>
        <taxon>Heteroscleromorpha</taxon>
        <taxon>Haplosclerida</taxon>
        <taxon>Niphatidae</taxon>
        <taxon>Amphimedon</taxon>
    </lineage>
</organism>
<feature type="region of interest" description="Disordered" evidence="5">
    <location>
        <begin position="1"/>
        <end position="47"/>
    </location>
</feature>
<feature type="compositionally biased region" description="Low complexity" evidence="5">
    <location>
        <begin position="75"/>
        <end position="88"/>
    </location>
</feature>
<feature type="domain" description="Vps72/YL1 C-terminal" evidence="6">
    <location>
        <begin position="174"/>
        <end position="203"/>
    </location>
</feature>
<evidence type="ECO:0000256" key="4">
    <source>
        <dbReference type="ARBA" id="ARBA00023242"/>
    </source>
</evidence>
<reference evidence="8" key="1">
    <citation type="journal article" date="2010" name="Nature">
        <title>The Amphimedon queenslandica genome and the evolution of animal complexity.</title>
        <authorList>
            <person name="Srivastava M."/>
            <person name="Simakov O."/>
            <person name="Chapman J."/>
            <person name="Fahey B."/>
            <person name="Gauthier M.E."/>
            <person name="Mitros T."/>
            <person name="Richards G.S."/>
            <person name="Conaco C."/>
            <person name="Dacre M."/>
            <person name="Hellsten U."/>
            <person name="Larroux C."/>
            <person name="Putnam N.H."/>
            <person name="Stanke M."/>
            <person name="Adamska M."/>
            <person name="Darling A."/>
            <person name="Degnan S.M."/>
            <person name="Oakley T.H."/>
            <person name="Plachetzki D.C."/>
            <person name="Zhai Y."/>
            <person name="Adamski M."/>
            <person name="Calcino A."/>
            <person name="Cummins S.F."/>
            <person name="Goodstein D.M."/>
            <person name="Harris C."/>
            <person name="Jackson D.J."/>
            <person name="Leys S.P."/>
            <person name="Shu S."/>
            <person name="Woodcroft B.J."/>
            <person name="Vervoort M."/>
            <person name="Kosik K.S."/>
            <person name="Manning G."/>
            <person name="Degnan B.M."/>
            <person name="Rokhsar D.S."/>
        </authorList>
    </citation>
    <scope>NUCLEOTIDE SEQUENCE [LARGE SCALE GENOMIC DNA]</scope>
</reference>
<accession>A0A1X7VXV1</accession>
<dbReference type="eggNOG" id="KOG4137">
    <property type="taxonomic scope" value="Eukaryota"/>
</dbReference>
<evidence type="ECO:0000256" key="2">
    <source>
        <dbReference type="ARBA" id="ARBA00023015"/>
    </source>
</evidence>
<dbReference type="PANTHER" id="PTHR31200">
    <property type="entry name" value="INO80 COMPLEX SUBUNIT C"/>
    <property type="match status" value="1"/>
</dbReference>
<comment type="subcellular location">
    <subcellularLocation>
        <location evidence="1">Nucleus</location>
    </subcellularLocation>
</comment>
<dbReference type="GO" id="GO:0031011">
    <property type="term" value="C:Ino80 complex"/>
    <property type="evidence" value="ECO:0007669"/>
    <property type="project" value="InterPro"/>
</dbReference>
<keyword evidence="4" id="KW-0539">Nucleus</keyword>
<keyword evidence="2" id="KW-0805">Transcription regulation</keyword>
<keyword evidence="8" id="KW-1185">Reference proteome</keyword>
<dbReference type="OrthoDB" id="49520at2759"/>
<gene>
    <name evidence="7" type="primary">100631808</name>
</gene>
<dbReference type="STRING" id="400682.A0A1X7VXV1"/>
<dbReference type="EnsemblMetazoa" id="XM_003382310.3">
    <property type="protein sequence ID" value="XP_003382358.1"/>
    <property type="gene ID" value="LOC100631808"/>
</dbReference>
<dbReference type="EnsemblMetazoa" id="XM_020002736.1">
    <property type="protein sequence ID" value="XP_019858295.1"/>
    <property type="gene ID" value="LOC100631808"/>
</dbReference>
<dbReference type="PANTHER" id="PTHR31200:SF1">
    <property type="entry name" value="INO80 COMPLEX SUBUNIT C"/>
    <property type="match status" value="1"/>
</dbReference>
<dbReference type="AlphaFoldDB" id="A0A1X7VXV1"/>
<protein>
    <recommendedName>
        <fullName evidence="6">Vps72/YL1 C-terminal domain-containing protein</fullName>
    </recommendedName>
</protein>
<reference evidence="7" key="2">
    <citation type="submission" date="2017-05" db="UniProtKB">
        <authorList>
            <consortium name="EnsemblMetazoa"/>
        </authorList>
    </citation>
    <scope>IDENTIFICATION</scope>
</reference>
<dbReference type="SMART" id="SM00993">
    <property type="entry name" value="YL1_C"/>
    <property type="match status" value="1"/>
</dbReference>
<name>A0A1X7VXV1_AMPQE</name>
<dbReference type="GO" id="GO:0006338">
    <property type="term" value="P:chromatin remodeling"/>
    <property type="evidence" value="ECO:0007669"/>
    <property type="project" value="InterPro"/>
</dbReference>